<dbReference type="EMBL" id="JBHTJA010000034">
    <property type="protein sequence ID" value="MFD0902393.1"/>
    <property type="molecule type" value="Genomic_DNA"/>
</dbReference>
<keyword evidence="3" id="KW-1185">Reference proteome</keyword>
<proteinExistence type="predicted"/>
<evidence type="ECO:0000313" key="2">
    <source>
        <dbReference type="EMBL" id="MFD0902393.1"/>
    </source>
</evidence>
<feature type="transmembrane region" description="Helical" evidence="1">
    <location>
        <begin position="33"/>
        <end position="54"/>
    </location>
</feature>
<name>A0ABW3EPV5_9ACTN</name>
<comment type="caution">
    <text evidence="2">The sequence shown here is derived from an EMBL/GenBank/DDBJ whole genome shotgun (WGS) entry which is preliminary data.</text>
</comment>
<reference evidence="3" key="1">
    <citation type="journal article" date="2019" name="Int. J. Syst. Evol. Microbiol.">
        <title>The Global Catalogue of Microorganisms (GCM) 10K type strain sequencing project: providing services to taxonomists for standard genome sequencing and annotation.</title>
        <authorList>
            <consortium name="The Broad Institute Genomics Platform"/>
            <consortium name="The Broad Institute Genome Sequencing Center for Infectious Disease"/>
            <person name="Wu L."/>
            <person name="Ma J."/>
        </authorList>
    </citation>
    <scope>NUCLEOTIDE SEQUENCE [LARGE SCALE GENOMIC DNA]</scope>
    <source>
        <strain evidence="3">JCM 31202</strain>
    </source>
</reference>
<dbReference type="RefSeq" id="WP_378300124.1">
    <property type="nucleotide sequence ID" value="NZ_JBHTJA010000034.1"/>
</dbReference>
<evidence type="ECO:0000313" key="3">
    <source>
        <dbReference type="Proteomes" id="UP001596972"/>
    </source>
</evidence>
<organism evidence="2 3">
    <name type="scientific">Actinomadura sediminis</name>
    <dbReference type="NCBI Taxonomy" id="1038904"/>
    <lineage>
        <taxon>Bacteria</taxon>
        <taxon>Bacillati</taxon>
        <taxon>Actinomycetota</taxon>
        <taxon>Actinomycetes</taxon>
        <taxon>Streptosporangiales</taxon>
        <taxon>Thermomonosporaceae</taxon>
        <taxon>Actinomadura</taxon>
    </lineage>
</organism>
<keyword evidence="1" id="KW-0472">Membrane</keyword>
<keyword evidence="1" id="KW-0812">Transmembrane</keyword>
<accession>A0ABW3EPV5</accession>
<protein>
    <submittedName>
        <fullName evidence="2">Uncharacterized protein</fullName>
    </submittedName>
</protein>
<evidence type="ECO:0000256" key="1">
    <source>
        <dbReference type="SAM" id="Phobius"/>
    </source>
</evidence>
<sequence length="82" mass="8688">MHAQLITGATVVAASVAAVLLLVTAPTPALRDLGLAGVIYTATAGAALLIDWRLSRLEQLGQRVVHVEHDVLTELRQRAPLN</sequence>
<keyword evidence="1" id="KW-1133">Transmembrane helix</keyword>
<gene>
    <name evidence="2" type="ORF">ACFQ11_18485</name>
</gene>
<dbReference type="Proteomes" id="UP001596972">
    <property type="component" value="Unassembled WGS sequence"/>
</dbReference>